<reference evidence="2" key="3">
    <citation type="submission" date="2025-08" db="UniProtKB">
        <authorList>
            <consortium name="RefSeq"/>
        </authorList>
    </citation>
    <scope>IDENTIFICATION</scope>
    <source>
        <strain evidence="2">CBS 342.82</strain>
    </source>
</reference>
<dbReference type="RefSeq" id="XP_033461781.1">
    <property type="nucleotide sequence ID" value="XM_033606997.1"/>
</dbReference>
<dbReference type="AlphaFoldDB" id="A0A6J3M9N6"/>
<gene>
    <name evidence="2" type="ORF">K489DRAFT_400569</name>
</gene>
<reference evidence="2" key="2">
    <citation type="submission" date="2020-04" db="EMBL/GenBank/DDBJ databases">
        <authorList>
            <consortium name="NCBI Genome Project"/>
        </authorList>
    </citation>
    <scope>NUCLEOTIDE SEQUENCE</scope>
    <source>
        <strain evidence="2">CBS 342.82</strain>
    </source>
</reference>
<protein>
    <submittedName>
        <fullName evidence="2">Uncharacterized protein</fullName>
    </submittedName>
</protein>
<sequence>MSSNASQHVPPTDITRRRTSFLDLDYDVRLMIYTELFVRPQVVGFIYDLDLFAPADAVQRMQVNLMALETPIYPEILRASKIVYAEAMPRLYAGTRFSDGGAARRSPRWARDFLSRVGSRQARYARDFEWGFPHHDQVDGRILQDMPLDGAFRENIRVLAEATNIRRLTFNTWHALSLPIPDYQYEVQRVCSELRRDIEVVVDFYDTDDGVLPGDFLAVLQALGWKYRRIWRNTQQCKSTALWSSEDIPTPVMDPNAKRVLEDTPA</sequence>
<dbReference type="Proteomes" id="UP000504637">
    <property type="component" value="Unplaced"/>
</dbReference>
<name>A0A6J3M9N6_9PEZI</name>
<organism evidence="2">
    <name type="scientific">Dissoconium aciculare CBS 342.82</name>
    <dbReference type="NCBI Taxonomy" id="1314786"/>
    <lineage>
        <taxon>Eukaryota</taxon>
        <taxon>Fungi</taxon>
        <taxon>Dikarya</taxon>
        <taxon>Ascomycota</taxon>
        <taxon>Pezizomycotina</taxon>
        <taxon>Dothideomycetes</taxon>
        <taxon>Dothideomycetidae</taxon>
        <taxon>Mycosphaerellales</taxon>
        <taxon>Dissoconiaceae</taxon>
        <taxon>Dissoconium</taxon>
    </lineage>
</organism>
<evidence type="ECO:0000313" key="2">
    <source>
        <dbReference type="RefSeq" id="XP_033461781.1"/>
    </source>
</evidence>
<dbReference type="GeneID" id="54364797"/>
<keyword evidence="1" id="KW-1185">Reference proteome</keyword>
<evidence type="ECO:0000313" key="1">
    <source>
        <dbReference type="Proteomes" id="UP000504637"/>
    </source>
</evidence>
<accession>A0A6J3M9N6</accession>
<reference evidence="2" key="1">
    <citation type="submission" date="2020-01" db="EMBL/GenBank/DDBJ databases">
        <authorList>
            <consortium name="DOE Joint Genome Institute"/>
            <person name="Haridas S."/>
            <person name="Albert R."/>
            <person name="Binder M."/>
            <person name="Bloem J."/>
            <person name="Labutti K."/>
            <person name="Salamov A."/>
            <person name="Andreopoulos B."/>
            <person name="Baker S.E."/>
            <person name="Barry K."/>
            <person name="Bills G."/>
            <person name="Bluhm B.H."/>
            <person name="Cannon C."/>
            <person name="Castanera R."/>
            <person name="Culley D.E."/>
            <person name="Daum C."/>
            <person name="Ezra D."/>
            <person name="Gonzalez J.B."/>
            <person name="Henrissat B."/>
            <person name="Kuo A."/>
            <person name="Liang C."/>
            <person name="Lipzen A."/>
            <person name="Lutzoni F."/>
            <person name="Magnuson J."/>
            <person name="Mondo S."/>
            <person name="Nolan M."/>
            <person name="Ohm R."/>
            <person name="Pangilinan J."/>
            <person name="Park H.-J."/>
            <person name="Ramirez L."/>
            <person name="Alfaro M."/>
            <person name="Sun H."/>
            <person name="Tritt A."/>
            <person name="Yoshinaga Y."/>
            <person name="Zwiers L.-H."/>
            <person name="Turgeon B.G."/>
            <person name="Goodwin S.B."/>
            <person name="Spatafora J.W."/>
            <person name="Crous P.W."/>
            <person name="Grigoriev I.V."/>
        </authorList>
    </citation>
    <scope>NUCLEOTIDE SEQUENCE</scope>
    <source>
        <strain evidence="2">CBS 342.82</strain>
    </source>
</reference>
<proteinExistence type="predicted"/>